<proteinExistence type="predicted"/>
<name>A0ABN4A4Y7_GEOTH</name>
<dbReference type="Proteomes" id="UP000005636">
    <property type="component" value="Chromosome"/>
</dbReference>
<sequence length="55" mass="6334">MGHPPLCFFVYFTKWKKIPILFTPDLRHQGQLLVPSGFFEKIVGSTNQPFSLVKP</sequence>
<evidence type="ECO:0000313" key="2">
    <source>
        <dbReference type="Proteomes" id="UP000005636"/>
    </source>
</evidence>
<organism evidence="1 2">
    <name type="scientific">Geobacillus thermoleovorans CCB_US3_UF5</name>
    <dbReference type="NCBI Taxonomy" id="1111068"/>
    <lineage>
        <taxon>Bacteria</taxon>
        <taxon>Bacillati</taxon>
        <taxon>Bacillota</taxon>
        <taxon>Bacilli</taxon>
        <taxon>Bacillales</taxon>
        <taxon>Anoxybacillaceae</taxon>
        <taxon>Geobacillus</taxon>
        <taxon>Geobacillus thermoleovorans group</taxon>
    </lineage>
</organism>
<dbReference type="EMBL" id="CP003125">
    <property type="protein sequence ID" value="AEV20412.1"/>
    <property type="molecule type" value="Genomic_DNA"/>
</dbReference>
<protein>
    <submittedName>
        <fullName evidence="1">Uncharacterized protein</fullName>
    </submittedName>
</protein>
<gene>
    <name evidence="1" type="ORF">GTCCBUS3UF5_31100</name>
</gene>
<accession>A0ABN4A4Y7</accession>
<evidence type="ECO:0000313" key="1">
    <source>
        <dbReference type="EMBL" id="AEV20412.1"/>
    </source>
</evidence>
<reference evidence="1 2" key="1">
    <citation type="submission" date="2011-11" db="EMBL/GenBank/DDBJ databases">
        <title>Complete genome sequence of thermophilic Geobacillus thermoleovorans CCB_US3_UF5.</title>
        <authorList>
            <person name="Muhd Sakaff M.K.L."/>
            <person name="Abdul Rahman A.Y."/>
            <person name="Saito J.A."/>
            <person name="Hou S."/>
            <person name="Alam M."/>
        </authorList>
    </citation>
    <scope>NUCLEOTIDE SEQUENCE [LARGE SCALE GENOMIC DNA]</scope>
    <source>
        <strain evidence="1 2">CCB_US3_UF5</strain>
    </source>
</reference>
<keyword evidence="2" id="KW-1185">Reference proteome</keyword>